<comment type="caution">
    <text evidence="2">The sequence shown here is derived from an EMBL/GenBank/DDBJ whole genome shotgun (WGS) entry which is preliminary data.</text>
</comment>
<feature type="region of interest" description="Disordered" evidence="1">
    <location>
        <begin position="50"/>
        <end position="72"/>
    </location>
</feature>
<dbReference type="RefSeq" id="WP_191055632.1">
    <property type="nucleotide sequence ID" value="NZ_JACXRZ010000061.1"/>
</dbReference>
<accession>A0ABR8LE78</accession>
<evidence type="ECO:0000313" key="3">
    <source>
        <dbReference type="Proteomes" id="UP000653231"/>
    </source>
</evidence>
<name>A0ABR8LE78_9ACTN</name>
<gene>
    <name evidence="2" type="ORF">IEQ31_36075</name>
</gene>
<evidence type="ECO:0000313" key="2">
    <source>
        <dbReference type="EMBL" id="MBD3148556.1"/>
    </source>
</evidence>
<keyword evidence="3" id="KW-1185">Reference proteome</keyword>
<evidence type="ECO:0008006" key="4">
    <source>
        <dbReference type="Google" id="ProtNLM"/>
    </source>
</evidence>
<organism evidence="2 3">
    <name type="scientific">Microbispora bryophytorum subsp. camponoti</name>
    <dbReference type="NCBI Taxonomy" id="1677852"/>
    <lineage>
        <taxon>Bacteria</taxon>
        <taxon>Bacillati</taxon>
        <taxon>Actinomycetota</taxon>
        <taxon>Actinomycetes</taxon>
        <taxon>Streptosporangiales</taxon>
        <taxon>Streptosporangiaceae</taxon>
        <taxon>Microbispora</taxon>
    </lineage>
</organism>
<evidence type="ECO:0000256" key="1">
    <source>
        <dbReference type="SAM" id="MobiDB-lite"/>
    </source>
</evidence>
<feature type="compositionally biased region" description="Polar residues" evidence="1">
    <location>
        <begin position="53"/>
        <end position="72"/>
    </location>
</feature>
<protein>
    <recommendedName>
        <fullName evidence="4">Secreted protein</fullName>
    </recommendedName>
</protein>
<dbReference type="EMBL" id="JACXRZ010000061">
    <property type="protein sequence ID" value="MBD3148556.1"/>
    <property type="molecule type" value="Genomic_DNA"/>
</dbReference>
<reference evidence="2 3" key="1">
    <citation type="submission" date="2020-09" db="EMBL/GenBank/DDBJ databases">
        <title>Actinomycete isolated from the Camponotus japonicus Mayr.</title>
        <authorList>
            <person name="Gong X."/>
        </authorList>
    </citation>
    <scope>NUCLEOTIDE SEQUENCE [LARGE SCALE GENOMIC DNA]</scope>
    <source>
        <strain evidence="2 3">2C-HV3</strain>
    </source>
</reference>
<sequence length="72" mass="7397">MVPLQATVTTVVLAIVTVVLVLARTAASDIALIVNSLAMVTTSRAALGAMRSDATNRNSASPTAQVQKMQEG</sequence>
<proteinExistence type="predicted"/>
<dbReference type="Proteomes" id="UP000653231">
    <property type="component" value="Unassembled WGS sequence"/>
</dbReference>